<keyword evidence="3" id="KW-1185">Reference proteome</keyword>
<sequence length="129" mass="13995">MPERSLKLFFDGGCRPNPGAMEVAVVARGITYHKPDLGHGTNNDAEWLALIHALQVARSLGARDILLVGDSALVVNQANGAWKCRGAALQRHLGAFKALAAQFARVRVRHIGRSQNLAGIALEKQHGRW</sequence>
<dbReference type="InterPro" id="IPR012337">
    <property type="entry name" value="RNaseH-like_sf"/>
</dbReference>
<dbReference type="Pfam" id="PF13456">
    <property type="entry name" value="RVT_3"/>
    <property type="match status" value="1"/>
</dbReference>
<dbReference type="CDD" id="cd09279">
    <property type="entry name" value="RNase_HI_like"/>
    <property type="match status" value="1"/>
</dbReference>
<dbReference type="Gene3D" id="3.30.420.10">
    <property type="entry name" value="Ribonuclease H-like superfamily/Ribonuclease H"/>
    <property type="match status" value="1"/>
</dbReference>
<dbReference type="AlphaFoldDB" id="A0A2T5FZF2"/>
<dbReference type="EMBL" id="NWBU01000005">
    <property type="protein sequence ID" value="PTQ12055.1"/>
    <property type="molecule type" value="Genomic_DNA"/>
</dbReference>
<feature type="domain" description="RNase H type-1" evidence="1">
    <location>
        <begin position="2"/>
        <end position="129"/>
    </location>
</feature>
<name>A0A2T5FZF2_9SPHN</name>
<dbReference type="GO" id="GO:0004523">
    <property type="term" value="F:RNA-DNA hybrid ribonuclease activity"/>
    <property type="evidence" value="ECO:0007669"/>
    <property type="project" value="InterPro"/>
</dbReference>
<dbReference type="PANTHER" id="PTHR48475">
    <property type="entry name" value="RIBONUCLEASE H"/>
    <property type="match status" value="1"/>
</dbReference>
<dbReference type="PROSITE" id="PS50879">
    <property type="entry name" value="RNASE_H_1"/>
    <property type="match status" value="1"/>
</dbReference>
<accession>A0A2T5FZF2</accession>
<dbReference type="PANTHER" id="PTHR48475:SF1">
    <property type="entry name" value="RNASE H TYPE-1 DOMAIN-CONTAINING PROTEIN"/>
    <property type="match status" value="1"/>
</dbReference>
<reference evidence="2 3" key="1">
    <citation type="submission" date="2017-09" db="EMBL/GenBank/DDBJ databases">
        <title>Sphingomonas panjinensis sp.nov., isolated from oil-contaminated soil.</title>
        <authorList>
            <person name="Wang L."/>
            <person name="Chen L."/>
        </authorList>
    </citation>
    <scope>NUCLEOTIDE SEQUENCE [LARGE SCALE GENOMIC DNA]</scope>
    <source>
        <strain evidence="2 3">FW-11</strain>
    </source>
</reference>
<dbReference type="Proteomes" id="UP000244162">
    <property type="component" value="Unassembled WGS sequence"/>
</dbReference>
<dbReference type="GO" id="GO:0003676">
    <property type="term" value="F:nucleic acid binding"/>
    <property type="evidence" value="ECO:0007669"/>
    <property type="project" value="InterPro"/>
</dbReference>
<evidence type="ECO:0000313" key="2">
    <source>
        <dbReference type="EMBL" id="PTQ12055.1"/>
    </source>
</evidence>
<dbReference type="InterPro" id="IPR002156">
    <property type="entry name" value="RNaseH_domain"/>
</dbReference>
<dbReference type="OrthoDB" id="7508517at2"/>
<evidence type="ECO:0000259" key="1">
    <source>
        <dbReference type="PROSITE" id="PS50879"/>
    </source>
</evidence>
<evidence type="ECO:0000313" key="3">
    <source>
        <dbReference type="Proteomes" id="UP000244162"/>
    </source>
</evidence>
<proteinExistence type="predicted"/>
<gene>
    <name evidence="2" type="ORF">CLG96_05635</name>
</gene>
<dbReference type="RefSeq" id="WP_107967253.1">
    <property type="nucleotide sequence ID" value="NZ_NWBU01000005.1"/>
</dbReference>
<dbReference type="SUPFAM" id="SSF53098">
    <property type="entry name" value="Ribonuclease H-like"/>
    <property type="match status" value="1"/>
</dbReference>
<protein>
    <submittedName>
        <fullName evidence="2">Ribonuclease HI</fullName>
    </submittedName>
</protein>
<dbReference type="InterPro" id="IPR036397">
    <property type="entry name" value="RNaseH_sf"/>
</dbReference>
<organism evidence="2 3">
    <name type="scientific">Sphingomonas oleivorans</name>
    <dbReference type="NCBI Taxonomy" id="1735121"/>
    <lineage>
        <taxon>Bacteria</taxon>
        <taxon>Pseudomonadati</taxon>
        <taxon>Pseudomonadota</taxon>
        <taxon>Alphaproteobacteria</taxon>
        <taxon>Sphingomonadales</taxon>
        <taxon>Sphingomonadaceae</taxon>
        <taxon>Sphingomonas</taxon>
    </lineage>
</organism>
<comment type="caution">
    <text evidence="2">The sequence shown here is derived from an EMBL/GenBank/DDBJ whole genome shotgun (WGS) entry which is preliminary data.</text>
</comment>